<comment type="caution">
    <text evidence="14">The sequence shown here is derived from an EMBL/GenBank/DDBJ whole genome shotgun (WGS) entry which is preliminary data.</text>
</comment>
<dbReference type="InterPro" id="IPR008927">
    <property type="entry name" value="6-PGluconate_DH-like_C_sf"/>
</dbReference>
<dbReference type="InterPro" id="IPR013328">
    <property type="entry name" value="6PGD_dom2"/>
</dbReference>
<keyword evidence="15" id="KW-1185">Reference proteome</keyword>
<comment type="function">
    <text evidence="1 11">Catalyzes the NADPH-dependent reduction of ketopantoate into pantoic acid.</text>
</comment>
<reference evidence="15" key="1">
    <citation type="journal article" date="2019" name="Int. J. Syst. Evol. Microbiol.">
        <title>The Global Catalogue of Microorganisms (GCM) 10K type strain sequencing project: providing services to taxonomists for standard genome sequencing and annotation.</title>
        <authorList>
            <consortium name="The Broad Institute Genomics Platform"/>
            <consortium name="The Broad Institute Genome Sequencing Center for Infectious Disease"/>
            <person name="Wu L."/>
            <person name="Ma J."/>
        </authorList>
    </citation>
    <scope>NUCLEOTIDE SEQUENCE [LARGE SCALE GENOMIC DNA]</scope>
    <source>
        <strain evidence="15">CECT 7184</strain>
    </source>
</reference>
<sequence length="310" mass="34672">MKMKAKVAIVGGGSVGLLLAGYTARIAETVLVCRRHSQKEMIERHGIHVQGQFTAEAEAVTWGEKKKAVEHADLIIIAVKSYDLEKIWKSLPEIKPGAGVLFLQNGMAHTPLLEQSQKQNVYHTFAGIVEHGALKVNDNTVKHTGQGILHIGAVTKESPLLQQMLHIFDEAGLAAKKIAHWKEKMEEKLLFNSVINPLTALFQVKNGELIDNPYFKKVMNQLFMEASSVLSLPHSPNLWHDLCSLCENTAENQSSMLRDVLHHRPTELDAITGYLVKKGESQRIPMPCHNFVYQSIKGLEKRRGGKWGMY</sequence>
<dbReference type="InterPro" id="IPR036291">
    <property type="entry name" value="NAD(P)-bd_dom_sf"/>
</dbReference>
<keyword evidence="7 11" id="KW-0521">NADP</keyword>
<accession>A0ABW0YKK0</accession>
<dbReference type="EMBL" id="JBHSOZ010000003">
    <property type="protein sequence ID" value="MFC5712251.1"/>
    <property type="molecule type" value="Genomic_DNA"/>
</dbReference>
<organism evidence="14 15">
    <name type="scientific">Thalassorhabdus alkalitolerans</name>
    <dbReference type="NCBI Taxonomy" id="2282697"/>
    <lineage>
        <taxon>Bacteria</taxon>
        <taxon>Bacillati</taxon>
        <taxon>Bacillota</taxon>
        <taxon>Bacilli</taxon>
        <taxon>Bacillales</taxon>
        <taxon>Bacillaceae</taxon>
        <taxon>Thalassorhabdus</taxon>
    </lineage>
</organism>
<evidence type="ECO:0000256" key="3">
    <source>
        <dbReference type="ARBA" id="ARBA00007870"/>
    </source>
</evidence>
<comment type="catalytic activity">
    <reaction evidence="10 11">
        <text>(R)-pantoate + NADP(+) = 2-dehydropantoate + NADPH + H(+)</text>
        <dbReference type="Rhea" id="RHEA:16233"/>
        <dbReference type="ChEBI" id="CHEBI:11561"/>
        <dbReference type="ChEBI" id="CHEBI:15378"/>
        <dbReference type="ChEBI" id="CHEBI:15980"/>
        <dbReference type="ChEBI" id="CHEBI:57783"/>
        <dbReference type="ChEBI" id="CHEBI:58349"/>
        <dbReference type="EC" id="1.1.1.169"/>
    </reaction>
</comment>
<dbReference type="InterPro" id="IPR003710">
    <property type="entry name" value="ApbA"/>
</dbReference>
<dbReference type="SUPFAM" id="SSF48179">
    <property type="entry name" value="6-phosphogluconate dehydrogenase C-terminal domain-like"/>
    <property type="match status" value="1"/>
</dbReference>
<keyword evidence="6 11" id="KW-0566">Pantothenate biosynthesis</keyword>
<evidence type="ECO:0000313" key="14">
    <source>
        <dbReference type="EMBL" id="MFC5712251.1"/>
    </source>
</evidence>
<dbReference type="PANTHER" id="PTHR43765:SF2">
    <property type="entry name" value="2-DEHYDROPANTOATE 2-REDUCTASE"/>
    <property type="match status" value="1"/>
</dbReference>
<gene>
    <name evidence="14" type="ORF">ACFPU1_05615</name>
</gene>
<evidence type="ECO:0000256" key="9">
    <source>
        <dbReference type="ARBA" id="ARBA00032024"/>
    </source>
</evidence>
<name>A0ABW0YKK0_9BACI</name>
<dbReference type="NCBIfam" id="NF005093">
    <property type="entry name" value="PRK06522.2-4"/>
    <property type="match status" value="1"/>
</dbReference>
<evidence type="ECO:0000256" key="6">
    <source>
        <dbReference type="ARBA" id="ARBA00022655"/>
    </source>
</evidence>
<dbReference type="SUPFAM" id="SSF51735">
    <property type="entry name" value="NAD(P)-binding Rossmann-fold domains"/>
    <property type="match status" value="1"/>
</dbReference>
<evidence type="ECO:0000256" key="4">
    <source>
        <dbReference type="ARBA" id="ARBA00013014"/>
    </source>
</evidence>
<dbReference type="GO" id="GO:0008677">
    <property type="term" value="F:2-dehydropantoate 2-reductase activity"/>
    <property type="evidence" value="ECO:0007669"/>
    <property type="project" value="UniProtKB-EC"/>
</dbReference>
<dbReference type="Pfam" id="PF08546">
    <property type="entry name" value="ApbA_C"/>
    <property type="match status" value="1"/>
</dbReference>
<protein>
    <recommendedName>
        <fullName evidence="5 11">2-dehydropantoate 2-reductase</fullName>
        <ecNumber evidence="4 11">1.1.1.169</ecNumber>
    </recommendedName>
    <alternativeName>
        <fullName evidence="9 11">Ketopantoate reductase</fullName>
    </alternativeName>
</protein>
<dbReference type="Pfam" id="PF02558">
    <property type="entry name" value="ApbA"/>
    <property type="match status" value="1"/>
</dbReference>
<evidence type="ECO:0000256" key="8">
    <source>
        <dbReference type="ARBA" id="ARBA00023002"/>
    </source>
</evidence>
<evidence type="ECO:0000256" key="1">
    <source>
        <dbReference type="ARBA" id="ARBA00002919"/>
    </source>
</evidence>
<evidence type="ECO:0000256" key="10">
    <source>
        <dbReference type="ARBA" id="ARBA00048793"/>
    </source>
</evidence>
<dbReference type="Gene3D" id="1.10.1040.10">
    <property type="entry name" value="N-(1-d-carboxylethyl)-l-norvaline Dehydrogenase, domain 2"/>
    <property type="match status" value="1"/>
</dbReference>
<dbReference type="Proteomes" id="UP001596142">
    <property type="component" value="Unassembled WGS sequence"/>
</dbReference>
<evidence type="ECO:0000256" key="11">
    <source>
        <dbReference type="RuleBase" id="RU362068"/>
    </source>
</evidence>
<comment type="pathway">
    <text evidence="2 11">Cofactor biosynthesis; (R)-pantothenate biosynthesis; (R)-pantoate from 3-methyl-2-oxobutanoate: step 2/2.</text>
</comment>
<feature type="domain" description="Ketopantoate reductase C-terminal" evidence="13">
    <location>
        <begin position="182"/>
        <end position="300"/>
    </location>
</feature>
<evidence type="ECO:0000259" key="12">
    <source>
        <dbReference type="Pfam" id="PF02558"/>
    </source>
</evidence>
<dbReference type="PANTHER" id="PTHR43765">
    <property type="entry name" value="2-DEHYDROPANTOATE 2-REDUCTASE-RELATED"/>
    <property type="match status" value="1"/>
</dbReference>
<dbReference type="InterPro" id="IPR050838">
    <property type="entry name" value="Ketopantoate_reductase"/>
</dbReference>
<evidence type="ECO:0000313" key="15">
    <source>
        <dbReference type="Proteomes" id="UP001596142"/>
    </source>
</evidence>
<evidence type="ECO:0000256" key="7">
    <source>
        <dbReference type="ARBA" id="ARBA00022857"/>
    </source>
</evidence>
<keyword evidence="8 11" id="KW-0560">Oxidoreductase</keyword>
<dbReference type="Gene3D" id="3.40.50.720">
    <property type="entry name" value="NAD(P)-binding Rossmann-like Domain"/>
    <property type="match status" value="1"/>
</dbReference>
<dbReference type="InterPro" id="IPR013332">
    <property type="entry name" value="KPR_N"/>
</dbReference>
<evidence type="ECO:0000256" key="2">
    <source>
        <dbReference type="ARBA" id="ARBA00004994"/>
    </source>
</evidence>
<proteinExistence type="inferred from homology"/>
<evidence type="ECO:0000256" key="5">
    <source>
        <dbReference type="ARBA" id="ARBA00019465"/>
    </source>
</evidence>
<comment type="similarity">
    <text evidence="3 11">Belongs to the ketopantoate reductase family.</text>
</comment>
<dbReference type="InterPro" id="IPR013752">
    <property type="entry name" value="KPA_reductase"/>
</dbReference>
<dbReference type="NCBIfam" id="TIGR00745">
    <property type="entry name" value="apbA_panE"/>
    <property type="match status" value="1"/>
</dbReference>
<evidence type="ECO:0000259" key="13">
    <source>
        <dbReference type="Pfam" id="PF08546"/>
    </source>
</evidence>
<dbReference type="RefSeq" id="WP_385939335.1">
    <property type="nucleotide sequence ID" value="NZ_JBHSOZ010000003.1"/>
</dbReference>
<feature type="domain" description="Ketopantoate reductase N-terminal" evidence="12">
    <location>
        <begin position="7"/>
        <end position="154"/>
    </location>
</feature>
<dbReference type="EC" id="1.1.1.169" evidence="4 11"/>